<dbReference type="FunFam" id="2.60.40.10:FF:000032">
    <property type="entry name" value="palladin isoform X1"/>
    <property type="match status" value="2"/>
</dbReference>
<feature type="domain" description="Ig-like" evidence="7">
    <location>
        <begin position="320"/>
        <end position="404"/>
    </location>
</feature>
<feature type="domain" description="Fibronectin type-III" evidence="8">
    <location>
        <begin position="562"/>
        <end position="659"/>
    </location>
</feature>
<dbReference type="SUPFAM" id="SSF49265">
    <property type="entry name" value="Fibronectin type III"/>
    <property type="match status" value="1"/>
</dbReference>
<evidence type="ECO:0000256" key="3">
    <source>
        <dbReference type="ARBA" id="ARBA00023319"/>
    </source>
</evidence>
<dbReference type="EMBL" id="GGLE01004395">
    <property type="protein sequence ID" value="MBY08521.1"/>
    <property type="molecule type" value="Transcribed_RNA"/>
</dbReference>
<dbReference type="Pfam" id="PF00041">
    <property type="entry name" value="fn3"/>
    <property type="match status" value="2"/>
</dbReference>
<organism evidence="9">
    <name type="scientific">Ornithodoros turicata</name>
    <dbReference type="NCBI Taxonomy" id="34597"/>
    <lineage>
        <taxon>Eukaryota</taxon>
        <taxon>Metazoa</taxon>
        <taxon>Ecdysozoa</taxon>
        <taxon>Arthropoda</taxon>
        <taxon>Chelicerata</taxon>
        <taxon>Arachnida</taxon>
        <taxon>Acari</taxon>
        <taxon>Parasitiformes</taxon>
        <taxon>Ixodida</taxon>
        <taxon>Ixodoidea</taxon>
        <taxon>Argasidae</taxon>
        <taxon>Ornithodorinae</taxon>
        <taxon>Ornithodoros</taxon>
    </lineage>
</organism>
<keyword evidence="6" id="KW-0732">Signal</keyword>
<dbReference type="InterPro" id="IPR036179">
    <property type="entry name" value="Ig-like_dom_sf"/>
</dbReference>
<dbReference type="InterPro" id="IPR003961">
    <property type="entry name" value="FN3_dom"/>
</dbReference>
<evidence type="ECO:0000256" key="5">
    <source>
        <dbReference type="SAM" id="Phobius"/>
    </source>
</evidence>
<dbReference type="SUPFAM" id="SSF48726">
    <property type="entry name" value="Immunoglobulin"/>
    <property type="match status" value="3"/>
</dbReference>
<dbReference type="CDD" id="cd00063">
    <property type="entry name" value="FN3"/>
    <property type="match status" value="2"/>
</dbReference>
<protein>
    <submittedName>
        <fullName evidence="9">Putative cell adhesion molecule</fullName>
    </submittedName>
</protein>
<evidence type="ECO:0000256" key="2">
    <source>
        <dbReference type="ARBA" id="ARBA00023157"/>
    </source>
</evidence>
<dbReference type="Gene3D" id="2.60.40.10">
    <property type="entry name" value="Immunoglobulins"/>
    <property type="match status" value="6"/>
</dbReference>
<feature type="transmembrane region" description="Helical" evidence="5">
    <location>
        <begin position="685"/>
        <end position="709"/>
    </location>
</feature>
<feature type="domain" description="Ig-like" evidence="7">
    <location>
        <begin position="231"/>
        <end position="303"/>
    </location>
</feature>
<feature type="region of interest" description="Disordered" evidence="4">
    <location>
        <begin position="409"/>
        <end position="456"/>
    </location>
</feature>
<dbReference type="AlphaFoldDB" id="A0A2R5LG77"/>
<feature type="domain" description="Fibronectin type-III" evidence="8">
    <location>
        <begin position="459"/>
        <end position="558"/>
    </location>
</feature>
<sequence>MDHLLFSSVTVLCLMLHFGGASFSEVQELGFLEEPSSVLTAEGSNEPVTFRCSAKPKNVETYWIHGGHPVTEDTPGVTKLTKHRLSVRITSHTNGSLHHLDNSYQCAARLGDSIMLSSPATAIIATLSHFDQQQKDIHVSVTEGNVAVVPCQLPPSVPTAVSEFLYNGSKIDKSTDRYHLMPSGDLHIASSRVWDSGVYECIAHNPFLQKRVSAPYKVYLTVHVPAAEEQPSFRSVPVKSISVVTGSNVTLECAANGNPTPSIVWHKEGGHLPKRRCSLMLGNLEIVGVHPKDGGLYLCRASNYLGPIVGKTELVVLEPPHIVSPLESHVVNHGREITLDCIVRGNPSPSVKWIHNGRKVHHTSHIAVHDTAITIKKVTKHNGGIYQCFASNSLRTIYSTSRIVVLAGNDTRPPSKSVYSDDNEEENEPDSINGASEGSGKRKGGHGRRKKVKGVKLVPPSRPEITRLSDDSVMVHWSVPQNDGLPISFFKVQYRDVSNPHSKWMTVDTDVPPHINSYAVTGLKAGAKYKFHIAAVYTNNDNKNGPNSIRFTLHKDPPKKRPIHGPKMQRVKAESPSAITLYWEYTDVDSIEIDGFYIYYRLTESAGDYLKVAVSGANTRSHTVSHLLPDTSYDIKMQCYNVAGASEFSNIWTKKTLPSPHVVEKKTSEKRTVVQTEDTEDGNDFYIAIGVGLGVALLVLGVLVALCMLRHKQQQRRHVQSLSDHNSNLQQNGHVANGDYFTAQSRIDITLNPLDSVELSELPKEKYAAIIVTQLSNGHRVNSRDINSDGAIVKAENV</sequence>
<dbReference type="InterPro" id="IPR003599">
    <property type="entry name" value="Ig_sub"/>
</dbReference>
<accession>A0A2R5LG77</accession>
<evidence type="ECO:0000256" key="4">
    <source>
        <dbReference type="SAM" id="MobiDB-lite"/>
    </source>
</evidence>
<evidence type="ECO:0000313" key="9">
    <source>
        <dbReference type="EMBL" id="MBY08521.1"/>
    </source>
</evidence>
<keyword evidence="5" id="KW-0812">Transmembrane</keyword>
<feature type="chain" id="PRO_5015312814" evidence="6">
    <location>
        <begin position="22"/>
        <end position="798"/>
    </location>
</feature>
<dbReference type="InterPro" id="IPR013783">
    <property type="entry name" value="Ig-like_fold"/>
</dbReference>
<dbReference type="InterPro" id="IPR007110">
    <property type="entry name" value="Ig-like_dom"/>
</dbReference>
<reference evidence="9" key="1">
    <citation type="submission" date="2018-03" db="EMBL/GenBank/DDBJ databases">
        <title>The relapsing fever spirochete Borrelia turicatae persists in the highly oxidative environment of its soft-bodied tick vector.</title>
        <authorList>
            <person name="Bourret T.J."/>
            <person name="Boyle W.K."/>
            <person name="Valenzuela J.G."/>
            <person name="Oliveira F."/>
            <person name="Lopez J.E."/>
        </authorList>
    </citation>
    <scope>NUCLEOTIDE SEQUENCE</scope>
    <source>
        <strain evidence="9">Kansas strain/isolate</strain>
        <tissue evidence="9">Salivary glands</tissue>
    </source>
</reference>
<dbReference type="InterPro" id="IPR003598">
    <property type="entry name" value="Ig_sub2"/>
</dbReference>
<dbReference type="Pfam" id="PF13927">
    <property type="entry name" value="Ig_3"/>
    <property type="match status" value="2"/>
</dbReference>
<keyword evidence="1" id="KW-0677">Repeat</keyword>
<proteinExistence type="predicted"/>
<dbReference type="PANTHER" id="PTHR44170:SF54">
    <property type="entry name" value="FI24025P1"/>
    <property type="match status" value="1"/>
</dbReference>
<dbReference type="PANTHER" id="PTHR44170">
    <property type="entry name" value="PROTEIN SIDEKICK"/>
    <property type="match status" value="1"/>
</dbReference>
<dbReference type="SMART" id="SM00408">
    <property type="entry name" value="IGc2"/>
    <property type="match status" value="3"/>
</dbReference>
<evidence type="ECO:0000256" key="1">
    <source>
        <dbReference type="ARBA" id="ARBA00022737"/>
    </source>
</evidence>
<dbReference type="GO" id="GO:0098609">
    <property type="term" value="P:cell-cell adhesion"/>
    <property type="evidence" value="ECO:0007669"/>
    <property type="project" value="TreeGrafter"/>
</dbReference>
<feature type="domain" description="Ig-like" evidence="7">
    <location>
        <begin position="35"/>
        <end position="117"/>
    </location>
</feature>
<evidence type="ECO:0000256" key="6">
    <source>
        <dbReference type="SAM" id="SignalP"/>
    </source>
</evidence>
<dbReference type="GO" id="GO:0007399">
    <property type="term" value="P:nervous system development"/>
    <property type="evidence" value="ECO:0007669"/>
    <property type="project" value="TreeGrafter"/>
</dbReference>
<dbReference type="SMART" id="SM00409">
    <property type="entry name" value="IG"/>
    <property type="match status" value="4"/>
</dbReference>
<feature type="signal peptide" evidence="6">
    <location>
        <begin position="1"/>
        <end position="21"/>
    </location>
</feature>
<dbReference type="SMART" id="SM00060">
    <property type="entry name" value="FN3"/>
    <property type="match status" value="2"/>
</dbReference>
<dbReference type="PROSITE" id="PS50853">
    <property type="entry name" value="FN3"/>
    <property type="match status" value="2"/>
</dbReference>
<name>A0A2R5LG77_9ACAR</name>
<feature type="compositionally biased region" description="Basic residues" evidence="4">
    <location>
        <begin position="441"/>
        <end position="454"/>
    </location>
</feature>
<keyword evidence="2" id="KW-1015">Disulfide bond</keyword>
<dbReference type="PROSITE" id="PS50835">
    <property type="entry name" value="IG_LIKE"/>
    <property type="match status" value="4"/>
</dbReference>
<evidence type="ECO:0000259" key="7">
    <source>
        <dbReference type="PROSITE" id="PS50835"/>
    </source>
</evidence>
<keyword evidence="5" id="KW-0472">Membrane</keyword>
<dbReference type="InterPro" id="IPR036116">
    <property type="entry name" value="FN3_sf"/>
</dbReference>
<feature type="domain" description="Ig-like" evidence="7">
    <location>
        <begin position="119"/>
        <end position="213"/>
    </location>
</feature>
<keyword evidence="5" id="KW-1133">Transmembrane helix</keyword>
<keyword evidence="3" id="KW-0393">Immunoglobulin domain</keyword>
<evidence type="ECO:0000259" key="8">
    <source>
        <dbReference type="PROSITE" id="PS50853"/>
    </source>
</evidence>